<dbReference type="InterPro" id="IPR007554">
    <property type="entry name" value="Glycerophosphate_synth"/>
</dbReference>
<keyword evidence="1" id="KW-0472">Membrane</keyword>
<dbReference type="PANTHER" id="PTHR37316:SF3">
    <property type="entry name" value="TEICHOIC ACID GLYCEROL-PHOSPHATE TRANSFERASE"/>
    <property type="match status" value="1"/>
</dbReference>
<sequence>MKKIVSVLTYAWYVVYYLFAYCVGMIAKRFPQYKNLWLIAERKTDARDNGLHLFKYITKNHPEINAAFVIESASPDYVRVSGLGKVIEPYTFRHMLAFACAEVRISTHYMGCSPDAYRFKRLDKVFHLVRGKNALIRHGITANDLPELHYPEARPDLLVCSAVPEYEDMTEHYSHPQGVIQMLGLCRFDRLSENHETKRQILIMPTWRYFLRGISDKDFKQSEYYKNFMGILSDAKLGETLNRYDLHIVLYLHYELQPYTKLFAAENPRIKVKSLGESDVQDLLMESAMLITDYSSVFYDFAYMAKPLAYLQFDEEMFYKTQYKRGYFNCHTDGFGPVFKTPEEVVGYICKKAETGMEMEEMYKRRVEKFFGEREANHCEKTFAALKRIVSL</sequence>
<accession>A0A650EPJ3</accession>
<dbReference type="Pfam" id="PF04464">
    <property type="entry name" value="Glyphos_transf"/>
    <property type="match status" value="1"/>
</dbReference>
<evidence type="ECO:0000313" key="2">
    <source>
        <dbReference type="EMBL" id="QGT51261.1"/>
    </source>
</evidence>
<keyword evidence="1" id="KW-1133">Transmembrane helix</keyword>
<dbReference type="Gene3D" id="3.40.50.12580">
    <property type="match status" value="1"/>
</dbReference>
<proteinExistence type="predicted"/>
<name>A0A650EPJ3_9FIRM</name>
<keyword evidence="1" id="KW-0812">Transmembrane</keyword>
<dbReference type="InterPro" id="IPR051612">
    <property type="entry name" value="Teichoic_Acid_Biosynth"/>
</dbReference>
<protein>
    <recommendedName>
        <fullName evidence="3">Teichoic acid biosynthesis protein B</fullName>
    </recommendedName>
</protein>
<dbReference type="PANTHER" id="PTHR37316">
    <property type="entry name" value="TEICHOIC ACID GLYCEROL-PHOSPHATE PRIMASE"/>
    <property type="match status" value="1"/>
</dbReference>
<gene>
    <name evidence="2" type="ORF">Firmicute1046_3370</name>
</gene>
<feature type="transmembrane region" description="Helical" evidence="1">
    <location>
        <begin position="7"/>
        <end position="27"/>
    </location>
</feature>
<dbReference type="AlphaFoldDB" id="A0A650EPJ3"/>
<reference evidence="2" key="1">
    <citation type="journal article" date="2020" name="J. ISSAAS">
        <title>Lactobacilli and other gastrointestinal microbiota of Peromyscus leucopus, reservoir host for agents of Lyme disease and other zoonoses in North America.</title>
        <authorList>
            <person name="Milovic A."/>
            <person name="Bassam K."/>
            <person name="Shao H."/>
            <person name="Chatzistamou I."/>
            <person name="Tufts D.M."/>
            <person name="Diuk-Wasser M."/>
            <person name="Barbour A.G."/>
        </authorList>
    </citation>
    <scope>NUCLEOTIDE SEQUENCE</scope>
    <source>
        <strain evidence="2">LL40</strain>
    </source>
</reference>
<organism evidence="2">
    <name type="scientific">uncultured Bacillota bacterium</name>
    <dbReference type="NCBI Taxonomy" id="344338"/>
    <lineage>
        <taxon>Bacteria</taxon>
        <taxon>Bacillati</taxon>
        <taxon>Bacillota</taxon>
        <taxon>environmental samples</taxon>
    </lineage>
</organism>
<dbReference type="InterPro" id="IPR043148">
    <property type="entry name" value="TagF_C"/>
</dbReference>
<dbReference type="GO" id="GO:0047355">
    <property type="term" value="F:CDP-glycerol glycerophosphotransferase activity"/>
    <property type="evidence" value="ECO:0007669"/>
    <property type="project" value="InterPro"/>
</dbReference>
<dbReference type="EMBL" id="MN577573">
    <property type="protein sequence ID" value="QGT51261.1"/>
    <property type="molecule type" value="Genomic_DNA"/>
</dbReference>
<evidence type="ECO:0000256" key="1">
    <source>
        <dbReference type="SAM" id="Phobius"/>
    </source>
</evidence>
<evidence type="ECO:0008006" key="3">
    <source>
        <dbReference type="Google" id="ProtNLM"/>
    </source>
</evidence>
<dbReference type="GO" id="GO:0016020">
    <property type="term" value="C:membrane"/>
    <property type="evidence" value="ECO:0007669"/>
    <property type="project" value="InterPro"/>
</dbReference>